<dbReference type="InterPro" id="IPR036237">
    <property type="entry name" value="Xyl_isomerase-like_sf"/>
</dbReference>
<evidence type="ECO:0000259" key="2">
    <source>
        <dbReference type="Pfam" id="PF01261"/>
    </source>
</evidence>
<organism evidence="3 4">
    <name type="scientific">Algoriphagus jejuensis</name>
    <dbReference type="NCBI Taxonomy" id="419934"/>
    <lineage>
        <taxon>Bacteria</taxon>
        <taxon>Pseudomonadati</taxon>
        <taxon>Bacteroidota</taxon>
        <taxon>Cytophagia</taxon>
        <taxon>Cytophagales</taxon>
        <taxon>Cyclobacteriaceae</taxon>
        <taxon>Algoriphagus</taxon>
    </lineage>
</organism>
<reference evidence="3 4" key="1">
    <citation type="journal article" date="2019" name="Int. J. Syst. Evol. Microbiol.">
        <title>The Global Catalogue of Microorganisms (GCM) 10K type strain sequencing project: providing services to taxonomists for standard genome sequencing and annotation.</title>
        <authorList>
            <consortium name="The Broad Institute Genomics Platform"/>
            <consortium name="The Broad Institute Genome Sequencing Center for Infectious Disease"/>
            <person name="Wu L."/>
            <person name="Ma J."/>
        </authorList>
    </citation>
    <scope>NUCLEOTIDE SEQUENCE [LARGE SCALE GENOMIC DNA]</scope>
    <source>
        <strain evidence="3 4">JCM 16112</strain>
    </source>
</reference>
<dbReference type="SUPFAM" id="SSF51658">
    <property type="entry name" value="Xylose isomerase-like"/>
    <property type="match status" value="1"/>
</dbReference>
<dbReference type="Gene3D" id="3.20.20.150">
    <property type="entry name" value="Divalent-metal-dependent TIM barrel enzymes"/>
    <property type="match status" value="1"/>
</dbReference>
<dbReference type="EMBL" id="BAAAFI010000004">
    <property type="protein sequence ID" value="GAA0878202.1"/>
    <property type="molecule type" value="Genomic_DNA"/>
</dbReference>
<name>A0ABN1MYN0_9BACT</name>
<sequence length="271" mass="29810">MIKSAVTIALVPEIKSGPWIFWEDLEKGLEKAATLGFDAVELFTASADALDENLLTNLLQKHGLQLAAVGTGAGKVIHGLTLTDPDPEVRQKAISFISEMISFGAKFGAPAIIGSMQGNVLPNGNREETMNWLAEGLAMLEKKAAESGVFLIYEPLNRYETNLLNTMEAGSVFLEKTGLENTKLLADLFHMNIEEVDMAQSIRSYGKHIGHVHFADSNRRPIGFGHSDISPIAEALKKIDYQGYVSAEAFPYPNPDAAAEQTIREFRKWFR</sequence>
<keyword evidence="1 3" id="KW-0413">Isomerase</keyword>
<dbReference type="InterPro" id="IPR013022">
    <property type="entry name" value="Xyl_isomerase-like_TIM-brl"/>
</dbReference>
<evidence type="ECO:0000313" key="3">
    <source>
        <dbReference type="EMBL" id="GAA0878202.1"/>
    </source>
</evidence>
<dbReference type="PANTHER" id="PTHR43489">
    <property type="entry name" value="ISOMERASE"/>
    <property type="match status" value="1"/>
</dbReference>
<evidence type="ECO:0000313" key="4">
    <source>
        <dbReference type="Proteomes" id="UP001500469"/>
    </source>
</evidence>
<dbReference type="Proteomes" id="UP001500469">
    <property type="component" value="Unassembled WGS sequence"/>
</dbReference>
<dbReference type="GO" id="GO:0016853">
    <property type="term" value="F:isomerase activity"/>
    <property type="evidence" value="ECO:0007669"/>
    <property type="project" value="UniProtKB-KW"/>
</dbReference>
<dbReference type="InterPro" id="IPR050417">
    <property type="entry name" value="Sugar_Epim/Isomerase"/>
</dbReference>
<accession>A0ABN1MYN0</accession>
<dbReference type="PANTHER" id="PTHR43489:SF7">
    <property type="entry name" value="3-DEHYDRO-D-GULOSIDE 4-EPIMERASE-RELATED"/>
    <property type="match status" value="1"/>
</dbReference>
<evidence type="ECO:0000256" key="1">
    <source>
        <dbReference type="ARBA" id="ARBA00023235"/>
    </source>
</evidence>
<dbReference type="RefSeq" id="WP_343849451.1">
    <property type="nucleotide sequence ID" value="NZ_BAAAFI010000004.1"/>
</dbReference>
<gene>
    <name evidence="3" type="ORF">GCM10009119_11700</name>
</gene>
<comment type="caution">
    <text evidence="3">The sequence shown here is derived from an EMBL/GenBank/DDBJ whole genome shotgun (WGS) entry which is preliminary data.</text>
</comment>
<protein>
    <submittedName>
        <fullName evidence="3">Sugar phosphate isomerase/epimerase</fullName>
    </submittedName>
</protein>
<keyword evidence="4" id="KW-1185">Reference proteome</keyword>
<proteinExistence type="predicted"/>
<dbReference type="Pfam" id="PF01261">
    <property type="entry name" value="AP_endonuc_2"/>
    <property type="match status" value="1"/>
</dbReference>
<feature type="domain" description="Xylose isomerase-like TIM barrel" evidence="2">
    <location>
        <begin position="29"/>
        <end position="268"/>
    </location>
</feature>